<dbReference type="Proteomes" id="UP000234474">
    <property type="component" value="Unassembled WGS sequence"/>
</dbReference>
<accession>A0A2I1C0T2</accession>
<dbReference type="GeneID" id="36533184"/>
<proteinExistence type="predicted"/>
<dbReference type="RefSeq" id="XP_024679786.1">
    <property type="nucleotide sequence ID" value="XM_024825859.1"/>
</dbReference>
<gene>
    <name evidence="2" type="ORF">P174DRAFT_434245</name>
</gene>
<organism evidence="2 3">
    <name type="scientific">Aspergillus novofumigatus (strain IBT 16806)</name>
    <dbReference type="NCBI Taxonomy" id="1392255"/>
    <lineage>
        <taxon>Eukaryota</taxon>
        <taxon>Fungi</taxon>
        <taxon>Dikarya</taxon>
        <taxon>Ascomycota</taxon>
        <taxon>Pezizomycotina</taxon>
        <taxon>Eurotiomycetes</taxon>
        <taxon>Eurotiomycetidae</taxon>
        <taxon>Eurotiales</taxon>
        <taxon>Aspergillaceae</taxon>
        <taxon>Aspergillus</taxon>
        <taxon>Aspergillus subgen. Fumigati</taxon>
    </lineage>
</organism>
<evidence type="ECO:0000313" key="2">
    <source>
        <dbReference type="EMBL" id="PKX91191.1"/>
    </source>
</evidence>
<evidence type="ECO:0000256" key="1">
    <source>
        <dbReference type="SAM" id="MobiDB-lite"/>
    </source>
</evidence>
<sequence length="152" mass="16711">MSSPVLSFYRSAPDDVYSFNVNTGCFNQTTDFALYYPVQDESLAIAVDRTTTTCPLQDFGLDTASQSDWQMPVPSVSQPGFTSDLLSLNPGAEPFENQLRGDQHIVDRRPRQSQGHINDHGEQGDSIPPLINQSYPPQSVTQNGVCQITGKT</sequence>
<dbReference type="VEuPathDB" id="FungiDB:P174DRAFT_434245"/>
<protein>
    <submittedName>
        <fullName evidence="2">Uncharacterized protein</fullName>
    </submittedName>
</protein>
<dbReference type="AlphaFoldDB" id="A0A2I1C0T2"/>
<dbReference type="EMBL" id="MSZS01000007">
    <property type="protein sequence ID" value="PKX91191.1"/>
    <property type="molecule type" value="Genomic_DNA"/>
</dbReference>
<feature type="region of interest" description="Disordered" evidence="1">
    <location>
        <begin position="110"/>
        <end position="152"/>
    </location>
</feature>
<reference evidence="3" key="1">
    <citation type="journal article" date="2018" name="Proc. Natl. Acad. Sci. U.S.A.">
        <title>Linking secondary metabolites to gene clusters through genome sequencing of six diverse Aspergillus species.</title>
        <authorList>
            <person name="Kaerboelling I."/>
            <person name="Vesth T.C."/>
            <person name="Frisvad J.C."/>
            <person name="Nybo J.L."/>
            <person name="Theobald S."/>
            <person name="Kuo A."/>
            <person name="Bowyer P."/>
            <person name="Matsuda Y."/>
            <person name="Mondo S."/>
            <person name="Lyhne E.K."/>
            <person name="Kogle M.E."/>
            <person name="Clum A."/>
            <person name="Lipzen A."/>
            <person name="Salamov A."/>
            <person name="Ngan C.Y."/>
            <person name="Daum C."/>
            <person name="Chiniquy J."/>
            <person name="Barry K."/>
            <person name="LaButti K."/>
            <person name="Haridas S."/>
            <person name="Simmons B.A."/>
            <person name="Magnuson J.K."/>
            <person name="Mortensen U.H."/>
            <person name="Larsen T.O."/>
            <person name="Grigoriev I.V."/>
            <person name="Baker S.E."/>
            <person name="Andersen M.R."/>
        </authorList>
    </citation>
    <scope>NUCLEOTIDE SEQUENCE [LARGE SCALE GENOMIC DNA]</scope>
    <source>
        <strain evidence="3">IBT 16806</strain>
    </source>
</reference>
<name>A0A2I1C0T2_ASPN1</name>
<comment type="caution">
    <text evidence="2">The sequence shown here is derived from an EMBL/GenBank/DDBJ whole genome shotgun (WGS) entry which is preliminary data.</text>
</comment>
<evidence type="ECO:0000313" key="3">
    <source>
        <dbReference type="Proteomes" id="UP000234474"/>
    </source>
</evidence>
<feature type="compositionally biased region" description="Polar residues" evidence="1">
    <location>
        <begin position="131"/>
        <end position="152"/>
    </location>
</feature>
<keyword evidence="3" id="KW-1185">Reference proteome</keyword>